<evidence type="ECO:0000256" key="5">
    <source>
        <dbReference type="ARBA" id="ARBA00022958"/>
    </source>
</evidence>
<dbReference type="PRINTS" id="PR00335">
    <property type="entry name" value="KUPTAKETRKA"/>
</dbReference>
<dbReference type="PROSITE" id="PS51201">
    <property type="entry name" value="RCK_N"/>
    <property type="match status" value="2"/>
</dbReference>
<dbReference type="InterPro" id="IPR050721">
    <property type="entry name" value="Trk_Ktr_HKT_K-transport"/>
</dbReference>
<evidence type="ECO:0000259" key="9">
    <source>
        <dbReference type="PROSITE" id="PS51202"/>
    </source>
</evidence>
<dbReference type="Pfam" id="PF02254">
    <property type="entry name" value="TrkA_N"/>
    <property type="match status" value="2"/>
</dbReference>
<dbReference type="OrthoDB" id="9775180at2"/>
<feature type="domain" description="RCK N-terminal" evidence="8">
    <location>
        <begin position="1"/>
        <end position="122"/>
    </location>
</feature>
<dbReference type="InterPro" id="IPR003148">
    <property type="entry name" value="RCK_N"/>
</dbReference>
<dbReference type="Proteomes" id="UP000295212">
    <property type="component" value="Unassembled WGS sequence"/>
</dbReference>
<protein>
    <recommendedName>
        <fullName evidence="1">Trk system potassium uptake protein TrkA</fullName>
    </recommendedName>
</protein>
<dbReference type="FunFam" id="3.40.50.720:FF:000042">
    <property type="entry name" value="Trk system potassium transporter TrkA"/>
    <property type="match status" value="1"/>
</dbReference>
<reference evidence="10 11" key="1">
    <citation type="submission" date="2019-03" db="EMBL/GenBank/DDBJ databases">
        <title>Genomic Encyclopedia of Type Strains, Phase III (KMG-III): the genomes of soil and plant-associated and newly described type strains.</title>
        <authorList>
            <person name="Whitman W."/>
        </authorList>
    </citation>
    <scope>NUCLEOTIDE SEQUENCE [LARGE SCALE GENOMIC DNA]</scope>
    <source>
        <strain evidence="10 11">CECT 5797</strain>
    </source>
</reference>
<dbReference type="InterPro" id="IPR036291">
    <property type="entry name" value="NAD(P)-bd_dom_sf"/>
</dbReference>
<feature type="domain" description="RCK C-terminal" evidence="9">
    <location>
        <begin position="367"/>
        <end position="452"/>
    </location>
</feature>
<dbReference type="GO" id="GO:0005886">
    <property type="term" value="C:plasma membrane"/>
    <property type="evidence" value="ECO:0007669"/>
    <property type="project" value="InterPro"/>
</dbReference>
<evidence type="ECO:0000256" key="1">
    <source>
        <dbReference type="ARBA" id="ARBA00017378"/>
    </source>
</evidence>
<dbReference type="NCBIfam" id="NF007032">
    <property type="entry name" value="PRK09496.1-4"/>
    <property type="match status" value="1"/>
</dbReference>
<dbReference type="FunFam" id="3.30.70.1450:FF:000001">
    <property type="entry name" value="Trk system potassium transporter TrkA"/>
    <property type="match status" value="1"/>
</dbReference>
<dbReference type="NCBIfam" id="NF007039">
    <property type="entry name" value="PRK09496.3-2"/>
    <property type="match status" value="1"/>
</dbReference>
<evidence type="ECO:0000313" key="10">
    <source>
        <dbReference type="EMBL" id="TDR53016.1"/>
    </source>
</evidence>
<dbReference type="FunFam" id="3.40.50.720:FF:000027">
    <property type="entry name" value="Trk system potassium transporter TrkA"/>
    <property type="match status" value="1"/>
</dbReference>
<gene>
    <name evidence="10" type="ORF">DFP85_11082</name>
</gene>
<evidence type="ECO:0000313" key="11">
    <source>
        <dbReference type="Proteomes" id="UP000295212"/>
    </source>
</evidence>
<evidence type="ECO:0000256" key="2">
    <source>
        <dbReference type="ARBA" id="ARBA00022448"/>
    </source>
</evidence>
<evidence type="ECO:0000256" key="6">
    <source>
        <dbReference type="ARBA" id="ARBA00023027"/>
    </source>
</evidence>
<dbReference type="SUPFAM" id="SSF51735">
    <property type="entry name" value="NAD(P)-binding Rossmann-fold domains"/>
    <property type="match status" value="2"/>
</dbReference>
<evidence type="ECO:0000259" key="8">
    <source>
        <dbReference type="PROSITE" id="PS51201"/>
    </source>
</evidence>
<dbReference type="Gene3D" id="3.30.70.1450">
    <property type="entry name" value="Regulator of K+ conductance, C-terminal domain"/>
    <property type="match status" value="2"/>
</dbReference>
<dbReference type="PROSITE" id="PS51202">
    <property type="entry name" value="RCK_C"/>
    <property type="match status" value="2"/>
</dbReference>
<proteinExistence type="predicted"/>
<dbReference type="GO" id="GO:0015079">
    <property type="term" value="F:potassium ion transmembrane transporter activity"/>
    <property type="evidence" value="ECO:0007669"/>
    <property type="project" value="InterPro"/>
</dbReference>
<dbReference type="InterPro" id="IPR006036">
    <property type="entry name" value="K_uptake_TrkA"/>
</dbReference>
<dbReference type="EMBL" id="SNZJ01000010">
    <property type="protein sequence ID" value="TDR53016.1"/>
    <property type="molecule type" value="Genomic_DNA"/>
</dbReference>
<sequence>MKIIILGAGQVGGTLAEHLAREENDITVVDTDGERLRELHTRLDIRTVSGAGSYPMVLRQAGCEDADMLIAVTNSDEVNMIACQVAHTLFRTPTKIARVRAAAYLTRKGLFAHEAVPIDVLISPEQVVTDYIRRLIEHPGALQVLEFADGRVQLVAVRAIYGGPLVGQELGFLRRHMPSVDTRVAAIYRKDRPIIPRGDTVIEADDEVFFLAARRDIRAVMSELRRLDRDFRQVMIAGGGNIGERLAEHLEHSHRVKIIEHDLERCTQLSERLDRTVVLHGSATTKRLLEEESIEDCDIFCALTNDDEVNIMSSMLAKRMGAKKVLTLINNAAYVDLVQGGEIDIAISPQQATIGSLLTHVRRGDIVNVHSLRRGAAEAIEAIAHGDTQSSRVVGRAIGEIDLPQGTTIGAVVRGKEVLIAHDDVVVESGDHVILFVIDKRRLRDVERLFQVGLTFF</sequence>
<dbReference type="NCBIfam" id="NF007031">
    <property type="entry name" value="PRK09496.1-2"/>
    <property type="match status" value="1"/>
</dbReference>
<feature type="domain" description="RCK C-terminal" evidence="9">
    <location>
        <begin position="142"/>
        <end position="226"/>
    </location>
</feature>
<dbReference type="RefSeq" id="WP_133636204.1">
    <property type="nucleotide sequence ID" value="NZ_SNZJ01000010.1"/>
</dbReference>
<keyword evidence="2" id="KW-0813">Transport</keyword>
<name>A0A4V3DPN4_9GAMM</name>
<comment type="caution">
    <text evidence="10">The sequence shown here is derived from an EMBL/GenBank/DDBJ whole genome shotgun (WGS) entry which is preliminary data.</text>
</comment>
<keyword evidence="7" id="KW-0406">Ion transport</keyword>
<dbReference type="InterPro" id="IPR036721">
    <property type="entry name" value="RCK_C_sf"/>
</dbReference>
<keyword evidence="3" id="KW-0633">Potassium transport</keyword>
<evidence type="ECO:0000256" key="7">
    <source>
        <dbReference type="ARBA" id="ARBA00023065"/>
    </source>
</evidence>
<dbReference type="InterPro" id="IPR006037">
    <property type="entry name" value="RCK_C"/>
</dbReference>
<accession>A0A4V3DPN4</accession>
<dbReference type="Pfam" id="PF02080">
    <property type="entry name" value="TrkA_C"/>
    <property type="match status" value="2"/>
</dbReference>
<dbReference type="SUPFAM" id="SSF116726">
    <property type="entry name" value="TrkA C-terminal domain-like"/>
    <property type="match status" value="2"/>
</dbReference>
<feature type="domain" description="RCK N-terminal" evidence="8">
    <location>
        <begin position="231"/>
        <end position="347"/>
    </location>
</feature>
<evidence type="ECO:0000256" key="3">
    <source>
        <dbReference type="ARBA" id="ARBA00022538"/>
    </source>
</evidence>
<keyword evidence="6" id="KW-0520">NAD</keyword>
<dbReference type="Gene3D" id="3.40.50.720">
    <property type="entry name" value="NAD(P)-binding Rossmann-like Domain"/>
    <property type="match status" value="2"/>
</dbReference>
<evidence type="ECO:0000256" key="4">
    <source>
        <dbReference type="ARBA" id="ARBA00022737"/>
    </source>
</evidence>
<keyword evidence="4" id="KW-0677">Repeat</keyword>
<keyword evidence="5" id="KW-0630">Potassium</keyword>
<dbReference type="PANTHER" id="PTHR43833">
    <property type="entry name" value="POTASSIUM CHANNEL PROTEIN 2-RELATED-RELATED"/>
    <property type="match status" value="1"/>
</dbReference>
<dbReference type="PANTHER" id="PTHR43833:SF5">
    <property type="entry name" value="TRK SYSTEM POTASSIUM UPTAKE PROTEIN TRKA"/>
    <property type="match status" value="1"/>
</dbReference>
<organism evidence="10 11">
    <name type="scientific">Halomonas ventosae</name>
    <dbReference type="NCBI Taxonomy" id="229007"/>
    <lineage>
        <taxon>Bacteria</taxon>
        <taxon>Pseudomonadati</taxon>
        <taxon>Pseudomonadota</taxon>
        <taxon>Gammaproteobacteria</taxon>
        <taxon>Oceanospirillales</taxon>
        <taxon>Halomonadaceae</taxon>
        <taxon>Halomonas</taxon>
    </lineage>
</organism>
<dbReference type="AlphaFoldDB" id="A0A4V3DPN4"/>
<dbReference type="NCBIfam" id="NF007030">
    <property type="entry name" value="PRK09496.1-1"/>
    <property type="match status" value="1"/>
</dbReference>